<dbReference type="AlphaFoldDB" id="A0A017S9P6"/>
<dbReference type="RefSeq" id="XP_040637330.1">
    <property type="nucleotide sequence ID" value="XM_040780280.1"/>
</dbReference>
<name>A0A017S9P6_ASPRC</name>
<keyword evidence="3" id="KW-1185">Reference proteome</keyword>
<accession>A0A017S9P6</accession>
<dbReference type="EMBL" id="KK088430">
    <property type="protein sequence ID" value="EYE93642.1"/>
    <property type="molecule type" value="Genomic_DNA"/>
</dbReference>
<dbReference type="HOGENOM" id="CLU_1586127_0_0_1"/>
<dbReference type="GeneID" id="63695404"/>
<gene>
    <name evidence="2" type="ORF">EURHEDRAFT_404053</name>
</gene>
<feature type="region of interest" description="Disordered" evidence="1">
    <location>
        <begin position="50"/>
        <end position="71"/>
    </location>
</feature>
<dbReference type="Proteomes" id="UP000019804">
    <property type="component" value="Unassembled WGS sequence"/>
</dbReference>
<evidence type="ECO:0000313" key="2">
    <source>
        <dbReference type="EMBL" id="EYE93642.1"/>
    </source>
</evidence>
<evidence type="ECO:0000313" key="3">
    <source>
        <dbReference type="Proteomes" id="UP000019804"/>
    </source>
</evidence>
<protein>
    <submittedName>
        <fullName evidence="2">Uncharacterized protein</fullName>
    </submittedName>
</protein>
<evidence type="ECO:0000256" key="1">
    <source>
        <dbReference type="SAM" id="MobiDB-lite"/>
    </source>
</evidence>
<organism evidence="2 3">
    <name type="scientific">Aspergillus ruber (strain CBS 135680)</name>
    <dbReference type="NCBI Taxonomy" id="1388766"/>
    <lineage>
        <taxon>Eukaryota</taxon>
        <taxon>Fungi</taxon>
        <taxon>Dikarya</taxon>
        <taxon>Ascomycota</taxon>
        <taxon>Pezizomycotina</taxon>
        <taxon>Eurotiomycetes</taxon>
        <taxon>Eurotiomycetidae</taxon>
        <taxon>Eurotiales</taxon>
        <taxon>Aspergillaceae</taxon>
        <taxon>Aspergillus</taxon>
        <taxon>Aspergillus subgen. Aspergillus</taxon>
    </lineage>
</organism>
<sequence>MTLSTTVYKCDSWYYGSSALKWGAFYGHMSIVKAAARNGANVYTRMEIRGPRSRRPVESTTSARAQDGHAVGPGDWLGRLDMGHFPTRPRRRYRSLCRTDTTDSRNTRGTYFCGRMFATSGVDVRIDERMDSVYLAASSNQVGALKLSLRHAAGPNGRLLYPTLICAE</sequence>
<proteinExistence type="predicted"/>
<reference evidence="3" key="1">
    <citation type="journal article" date="2014" name="Nat. Commun.">
        <title>Genomic adaptations of the halophilic Dead Sea filamentous fungus Eurotium rubrum.</title>
        <authorList>
            <person name="Kis-Papo T."/>
            <person name="Weig A.R."/>
            <person name="Riley R."/>
            <person name="Persoh D."/>
            <person name="Salamov A."/>
            <person name="Sun H."/>
            <person name="Lipzen A."/>
            <person name="Wasser S.P."/>
            <person name="Rambold G."/>
            <person name="Grigoriev I.V."/>
            <person name="Nevo E."/>
        </authorList>
    </citation>
    <scope>NUCLEOTIDE SEQUENCE [LARGE SCALE GENOMIC DNA]</scope>
    <source>
        <strain evidence="3">CBS 135680</strain>
    </source>
</reference>